<keyword evidence="2" id="KW-1185">Reference proteome</keyword>
<gene>
    <name evidence="1" type="ORF">NQ318_014847</name>
</gene>
<proteinExistence type="predicted"/>
<reference evidence="1" key="1">
    <citation type="journal article" date="2023" name="Insect Mol. Biol.">
        <title>Genome sequencing provides insights into the evolution of gene families encoding plant cell wall-degrading enzymes in longhorned beetles.</title>
        <authorList>
            <person name="Shin N.R."/>
            <person name="Okamura Y."/>
            <person name="Kirsch R."/>
            <person name="Pauchet Y."/>
        </authorList>
    </citation>
    <scope>NUCLEOTIDE SEQUENCE</scope>
    <source>
        <strain evidence="1">AMC_N1</strain>
    </source>
</reference>
<dbReference type="EMBL" id="JAPWTK010001157">
    <property type="protein sequence ID" value="KAJ8933801.1"/>
    <property type="molecule type" value="Genomic_DNA"/>
</dbReference>
<organism evidence="1 2">
    <name type="scientific">Aromia moschata</name>
    <dbReference type="NCBI Taxonomy" id="1265417"/>
    <lineage>
        <taxon>Eukaryota</taxon>
        <taxon>Metazoa</taxon>
        <taxon>Ecdysozoa</taxon>
        <taxon>Arthropoda</taxon>
        <taxon>Hexapoda</taxon>
        <taxon>Insecta</taxon>
        <taxon>Pterygota</taxon>
        <taxon>Neoptera</taxon>
        <taxon>Endopterygota</taxon>
        <taxon>Coleoptera</taxon>
        <taxon>Polyphaga</taxon>
        <taxon>Cucujiformia</taxon>
        <taxon>Chrysomeloidea</taxon>
        <taxon>Cerambycidae</taxon>
        <taxon>Cerambycinae</taxon>
        <taxon>Callichromatini</taxon>
        <taxon>Aromia</taxon>
    </lineage>
</organism>
<evidence type="ECO:0000313" key="2">
    <source>
        <dbReference type="Proteomes" id="UP001162162"/>
    </source>
</evidence>
<dbReference type="AlphaFoldDB" id="A0AAV8X5W1"/>
<name>A0AAV8X5W1_9CUCU</name>
<protein>
    <submittedName>
        <fullName evidence="1">Uncharacterized protein</fullName>
    </submittedName>
</protein>
<comment type="caution">
    <text evidence="1">The sequence shown here is derived from an EMBL/GenBank/DDBJ whole genome shotgun (WGS) entry which is preliminary data.</text>
</comment>
<dbReference type="Proteomes" id="UP001162162">
    <property type="component" value="Unassembled WGS sequence"/>
</dbReference>
<sequence>MNISKTKALHSPMYNITNTVFSIVDRILTSPNSLTKPSEVRLLQKLIADHLSTAGLALTTQNKTDTFHLSLTTVDLTIMDITYNHDDYFHIPNHTPKTHPEYKNWVSVHFSGTNIANMLMQKSKILTGVVFRNLSAFLPPRSFLRKKDGSELEYELYSQIISILPLPEFFDMYPIAIDFNHEVYNNLNWSNEDTWSVKCAYADPSTFTYTWDIYSCYTEALSELKTRWFGKFALTHGTLHLTIQSSRAESVYYHAYAGPGALAGSLYSADPALWHTVPDPSDHTKD</sequence>
<evidence type="ECO:0000313" key="1">
    <source>
        <dbReference type="EMBL" id="KAJ8933801.1"/>
    </source>
</evidence>
<accession>A0AAV8X5W1</accession>